<dbReference type="CDD" id="cd00761">
    <property type="entry name" value="Glyco_tranf_GTA_type"/>
    <property type="match status" value="1"/>
</dbReference>
<dbReference type="InterPro" id="IPR029044">
    <property type="entry name" value="Nucleotide-diphossugar_trans"/>
</dbReference>
<evidence type="ECO:0000313" key="2">
    <source>
        <dbReference type="EMBL" id="PPB72144.1"/>
    </source>
</evidence>
<dbReference type="Pfam" id="PF00535">
    <property type="entry name" value="Glycos_transf_2"/>
    <property type="match status" value="1"/>
</dbReference>
<gene>
    <name evidence="2" type="ORF">CDQ78_04200</name>
</gene>
<name>A0A855N3I7_CAMHY</name>
<dbReference type="EMBL" id="NIQP01000003">
    <property type="protein sequence ID" value="PPB72144.1"/>
    <property type="molecule type" value="Genomic_DNA"/>
</dbReference>
<feature type="domain" description="Glycosyltransferase 2-like" evidence="1">
    <location>
        <begin position="5"/>
        <end position="157"/>
    </location>
</feature>
<dbReference type="Proteomes" id="UP000239685">
    <property type="component" value="Unassembled WGS sequence"/>
</dbReference>
<accession>A0A855N3I7</accession>
<evidence type="ECO:0000259" key="1">
    <source>
        <dbReference type="Pfam" id="PF00535"/>
    </source>
</evidence>
<comment type="caution">
    <text evidence="2">The sequence shown here is derived from an EMBL/GenBank/DDBJ whole genome shotgun (WGS) entry which is preliminary data.</text>
</comment>
<sequence length="275" mass="32196">MIDVSVIMPIYNNIMIIEELKLKVLNLAKYCKQVILIDDCSIDATYDILYNFIKQIEISNIELYHNGKNMGPSYSRNIGIKKSTGEYMAFLDSDDDWHPQKLEIQIKSMKKYNVKISGTIHQVIDKKMLKANQDKKILNLDNIPIKRIKWPGILFVSPFATPSVVLHNSLKNYLFNEKMRYSEDYNLWQRITYDNPGIKILLPLTYTFKHDYISSDKNCLSINLKNMQRGVEFGYKNLLKSSNIKITSKIMLILAYAFSKLKYLRRIILNMLMNK</sequence>
<dbReference type="RefSeq" id="WP_034963025.1">
    <property type="nucleotide sequence ID" value="NZ_CBCRTP010000010.1"/>
</dbReference>
<dbReference type="InterPro" id="IPR001173">
    <property type="entry name" value="Glyco_trans_2-like"/>
</dbReference>
<dbReference type="SUPFAM" id="SSF53448">
    <property type="entry name" value="Nucleotide-diphospho-sugar transferases"/>
    <property type="match status" value="1"/>
</dbReference>
<dbReference type="AlphaFoldDB" id="A0A855N3I7"/>
<dbReference type="PANTHER" id="PTHR22916">
    <property type="entry name" value="GLYCOSYLTRANSFERASE"/>
    <property type="match status" value="1"/>
</dbReference>
<proteinExistence type="predicted"/>
<dbReference type="PANTHER" id="PTHR22916:SF3">
    <property type="entry name" value="UDP-GLCNAC:BETAGAL BETA-1,3-N-ACETYLGLUCOSAMINYLTRANSFERASE-LIKE PROTEIN 1"/>
    <property type="match status" value="1"/>
</dbReference>
<dbReference type="Gene3D" id="3.90.550.10">
    <property type="entry name" value="Spore Coat Polysaccharide Biosynthesis Protein SpsA, Chain A"/>
    <property type="match status" value="1"/>
</dbReference>
<organism evidence="2 3">
    <name type="scientific">Campylobacter hyointestinalis subsp. hyointestinalis</name>
    <dbReference type="NCBI Taxonomy" id="91352"/>
    <lineage>
        <taxon>Bacteria</taxon>
        <taxon>Pseudomonadati</taxon>
        <taxon>Campylobacterota</taxon>
        <taxon>Epsilonproteobacteria</taxon>
        <taxon>Campylobacterales</taxon>
        <taxon>Campylobacteraceae</taxon>
        <taxon>Campylobacter</taxon>
    </lineage>
</organism>
<reference evidence="2 3" key="1">
    <citation type="submission" date="2017-06" db="EMBL/GenBank/DDBJ databases">
        <title>Updating the genomic taxonomy and epidemiology of Campylobacter hyointestinalis; discovery in New Zealand farmed ruminants.</title>
        <authorList>
            <person name="Wilkinson D.A."/>
            <person name="Fayaz A."/>
            <person name="Biggs P.J."/>
            <person name="Midwinter A.C."/>
        </authorList>
    </citation>
    <scope>NUCLEOTIDE SEQUENCE [LARGE SCALE GENOMIC DNA]</scope>
    <source>
        <strain evidence="2 3">S1614a</strain>
    </source>
</reference>
<protein>
    <recommendedName>
        <fullName evidence="1">Glycosyltransferase 2-like domain-containing protein</fullName>
    </recommendedName>
</protein>
<evidence type="ECO:0000313" key="3">
    <source>
        <dbReference type="Proteomes" id="UP000239685"/>
    </source>
</evidence>
<dbReference type="GO" id="GO:0016758">
    <property type="term" value="F:hexosyltransferase activity"/>
    <property type="evidence" value="ECO:0007669"/>
    <property type="project" value="UniProtKB-ARBA"/>
</dbReference>